<sequence length="268" mass="29868">MAPATGFYAFSPTNIRLRSLALLSLFLLSLIILSSSLEYNNISLPHVLSSWRTPAERVDTHKRVEVRLDVMSQCPDARDCEEVFAGVVEKGAYMIDFHIDYIAALTPTNDITCKHGPTECLGNIQQLCLAQSYPNPHLSLPFILCQNLNQSQIPQNGAACLVFLGLDLKKWEQCVEGDEGRGLLITSARGVQERNVTRSCTVEVGGRKVCVRDGGEWMECEVEPSMEGFLELIASEYEELNADGDVVKRGRRARWGMGRSLRGTFRQN</sequence>
<dbReference type="OMA" id="HIESRCP"/>
<name>A0A0E9NSP3_SAICN</name>
<dbReference type="GO" id="GO:0005576">
    <property type="term" value="C:extracellular region"/>
    <property type="evidence" value="ECO:0007669"/>
    <property type="project" value="UniProtKB-SubCell"/>
</dbReference>
<accession>A0A0E9NSP3</accession>
<dbReference type="RefSeq" id="XP_019023314.1">
    <property type="nucleotide sequence ID" value="XM_019166216.1"/>
</dbReference>
<proteinExistence type="inferred from homology"/>
<keyword evidence="3" id="KW-0964">Secreted</keyword>
<dbReference type="GO" id="GO:0016671">
    <property type="term" value="F:oxidoreductase activity, acting on a sulfur group of donors, disulfide as acceptor"/>
    <property type="evidence" value="ECO:0007669"/>
    <property type="project" value="InterPro"/>
</dbReference>
<dbReference type="EMBL" id="BACD03000087">
    <property type="protein sequence ID" value="GAO52783.1"/>
    <property type="molecule type" value="Genomic_DNA"/>
</dbReference>
<dbReference type="AlphaFoldDB" id="A0A0E9NSP3"/>
<evidence type="ECO:0008006" key="8">
    <source>
        <dbReference type="Google" id="ProtNLM"/>
    </source>
</evidence>
<evidence type="ECO:0000313" key="7">
    <source>
        <dbReference type="Proteomes" id="UP000033140"/>
    </source>
</evidence>
<evidence type="ECO:0000256" key="2">
    <source>
        <dbReference type="ARBA" id="ARBA00005679"/>
    </source>
</evidence>
<comment type="caution">
    <text evidence="6">The sequence shown here is derived from an EMBL/GenBank/DDBJ whole genome shotgun (WGS) entry which is preliminary data.</text>
</comment>
<evidence type="ECO:0000256" key="3">
    <source>
        <dbReference type="ARBA" id="ARBA00022525"/>
    </source>
</evidence>
<gene>
    <name evidence="6" type="ORF">G7K_6850-t1</name>
</gene>
<reference evidence="6 7" key="3">
    <citation type="journal article" date="2015" name="Genome Announc.">
        <title>Draft Genome Sequence of the Archiascomycetous Yeast Saitoella complicata.</title>
        <authorList>
            <person name="Yamauchi K."/>
            <person name="Kondo S."/>
            <person name="Hamamoto M."/>
            <person name="Takahashi Y."/>
            <person name="Ogura Y."/>
            <person name="Hayashi T."/>
            <person name="Nishida H."/>
        </authorList>
    </citation>
    <scope>NUCLEOTIDE SEQUENCE [LARGE SCALE GENOMIC DNA]</scope>
    <source>
        <strain evidence="6 7">NRRL Y-17804</strain>
    </source>
</reference>
<keyword evidence="5" id="KW-0325">Glycoprotein</keyword>
<dbReference type="STRING" id="698492.A0A0E9NSP3"/>
<evidence type="ECO:0000313" key="6">
    <source>
        <dbReference type="EMBL" id="GAO52783.1"/>
    </source>
</evidence>
<evidence type="ECO:0000256" key="4">
    <source>
        <dbReference type="ARBA" id="ARBA00022729"/>
    </source>
</evidence>
<dbReference type="InterPro" id="IPR004911">
    <property type="entry name" value="Interferon-induced_GILT"/>
</dbReference>
<keyword evidence="4" id="KW-0732">Signal</keyword>
<reference evidence="6 7" key="2">
    <citation type="journal article" date="2014" name="J. Gen. Appl. Microbiol.">
        <title>The early diverging ascomycetous budding yeast Saitoella complicata has three histone deacetylases belonging to the Clr6, Hos2, and Rpd3 lineages.</title>
        <authorList>
            <person name="Nishida H."/>
            <person name="Matsumoto T."/>
            <person name="Kondo S."/>
            <person name="Hamamoto M."/>
            <person name="Yoshikawa H."/>
        </authorList>
    </citation>
    <scope>NUCLEOTIDE SEQUENCE [LARGE SCALE GENOMIC DNA]</scope>
    <source>
        <strain evidence="6 7">NRRL Y-17804</strain>
    </source>
</reference>
<dbReference type="Proteomes" id="UP000033140">
    <property type="component" value="Unassembled WGS sequence"/>
</dbReference>
<comment type="similarity">
    <text evidence="2">Belongs to the GILT family.</text>
</comment>
<evidence type="ECO:0000256" key="5">
    <source>
        <dbReference type="ARBA" id="ARBA00023180"/>
    </source>
</evidence>
<dbReference type="PANTHER" id="PTHR13234">
    <property type="entry name" value="GAMMA-INTERFERON INDUCIBLE LYSOSOMAL THIOL REDUCTASE GILT"/>
    <property type="match status" value="1"/>
</dbReference>
<dbReference type="OrthoDB" id="958254at2759"/>
<keyword evidence="7" id="KW-1185">Reference proteome</keyword>
<evidence type="ECO:0000256" key="1">
    <source>
        <dbReference type="ARBA" id="ARBA00004613"/>
    </source>
</evidence>
<organism evidence="6 7">
    <name type="scientific">Saitoella complicata (strain BCRC 22490 / CBS 7301 / JCM 7358 / NBRC 10748 / NRRL Y-17804)</name>
    <dbReference type="NCBI Taxonomy" id="698492"/>
    <lineage>
        <taxon>Eukaryota</taxon>
        <taxon>Fungi</taxon>
        <taxon>Dikarya</taxon>
        <taxon>Ascomycota</taxon>
        <taxon>Taphrinomycotina</taxon>
        <taxon>Taphrinomycotina incertae sedis</taxon>
        <taxon>Saitoella</taxon>
    </lineage>
</organism>
<dbReference type="PANTHER" id="PTHR13234:SF8">
    <property type="entry name" value="GAMMA-INTERFERON-INDUCIBLE LYSOSOMAL THIOL REDUCTASE"/>
    <property type="match status" value="1"/>
</dbReference>
<reference evidence="6 7" key="1">
    <citation type="journal article" date="2011" name="J. Gen. Appl. Microbiol.">
        <title>Draft genome sequencing of the enigmatic yeast Saitoella complicata.</title>
        <authorList>
            <person name="Nishida H."/>
            <person name="Hamamoto M."/>
            <person name="Sugiyama J."/>
        </authorList>
    </citation>
    <scope>NUCLEOTIDE SEQUENCE [LARGE SCALE GENOMIC DNA]</scope>
    <source>
        <strain evidence="6 7">NRRL Y-17804</strain>
    </source>
</reference>
<comment type="subcellular location">
    <subcellularLocation>
        <location evidence="1">Secreted</location>
    </subcellularLocation>
</comment>
<dbReference type="Pfam" id="PF03227">
    <property type="entry name" value="GILT"/>
    <property type="match status" value="1"/>
</dbReference>
<protein>
    <recommendedName>
        <fullName evidence="8">Gamma interferon inducible lysosomal thiol reductase GILT</fullName>
    </recommendedName>
</protein>